<evidence type="ECO:0000256" key="4">
    <source>
        <dbReference type="ARBA" id="ARBA00023002"/>
    </source>
</evidence>
<dbReference type="Gene3D" id="2.60.120.180">
    <property type="match status" value="1"/>
</dbReference>
<evidence type="ECO:0000256" key="1">
    <source>
        <dbReference type="ARBA" id="ARBA00005519"/>
    </source>
</evidence>
<feature type="domain" description="FAD-binding" evidence="9">
    <location>
        <begin position="866"/>
        <end position="1085"/>
    </location>
</feature>
<dbReference type="Pfam" id="PF01670">
    <property type="entry name" value="Glyco_hydro_12"/>
    <property type="match status" value="1"/>
</dbReference>
<evidence type="ECO:0000256" key="6">
    <source>
        <dbReference type="RuleBase" id="RU361163"/>
    </source>
</evidence>
<feature type="compositionally biased region" description="Basic and acidic residues" evidence="7">
    <location>
        <begin position="798"/>
        <end position="815"/>
    </location>
</feature>
<feature type="chain" id="PRO_5040112343" evidence="8">
    <location>
        <begin position="18"/>
        <end position="1284"/>
    </location>
</feature>
<dbReference type="EMBL" id="CABFOC020000063">
    <property type="protein sequence ID" value="CAH0056081.1"/>
    <property type="molecule type" value="Genomic_DNA"/>
</dbReference>
<dbReference type="PRINTS" id="PR00420">
    <property type="entry name" value="RNGMNOXGNASE"/>
</dbReference>
<feature type="domain" description="Xylanolytic transcriptional activator regulatory" evidence="10">
    <location>
        <begin position="393"/>
        <end position="578"/>
    </location>
</feature>
<dbReference type="GO" id="GO:0071949">
    <property type="term" value="F:FAD binding"/>
    <property type="evidence" value="ECO:0007669"/>
    <property type="project" value="InterPro"/>
</dbReference>
<dbReference type="PANTHER" id="PTHR46865:SF2">
    <property type="entry name" value="MONOOXYGENASE"/>
    <property type="match status" value="1"/>
</dbReference>
<dbReference type="PANTHER" id="PTHR46865">
    <property type="entry name" value="OXIDOREDUCTASE-RELATED"/>
    <property type="match status" value="1"/>
</dbReference>
<dbReference type="InterPro" id="IPR013319">
    <property type="entry name" value="GH11/12"/>
</dbReference>
<evidence type="ECO:0000259" key="10">
    <source>
        <dbReference type="Pfam" id="PF04082"/>
    </source>
</evidence>
<protein>
    <submittedName>
        <fullName evidence="11">Uncharacterized protein</fullName>
    </submittedName>
</protein>
<name>A0A9N9ZIE2_9HYPO</name>
<dbReference type="InterPro" id="IPR007219">
    <property type="entry name" value="XnlR_reg_dom"/>
</dbReference>
<dbReference type="Gene3D" id="3.50.50.60">
    <property type="entry name" value="FAD/NAD(P)-binding domain"/>
    <property type="match status" value="1"/>
</dbReference>
<organism evidence="11 12">
    <name type="scientific">Clonostachys solani</name>
    <dbReference type="NCBI Taxonomy" id="160281"/>
    <lineage>
        <taxon>Eukaryota</taxon>
        <taxon>Fungi</taxon>
        <taxon>Dikarya</taxon>
        <taxon>Ascomycota</taxon>
        <taxon>Pezizomycotina</taxon>
        <taxon>Sordariomycetes</taxon>
        <taxon>Hypocreomycetidae</taxon>
        <taxon>Hypocreales</taxon>
        <taxon>Bionectriaceae</taxon>
        <taxon>Clonostachys</taxon>
    </lineage>
</organism>
<reference evidence="12" key="1">
    <citation type="submission" date="2019-06" db="EMBL/GenBank/DDBJ databases">
        <authorList>
            <person name="Broberg M."/>
        </authorList>
    </citation>
    <scope>NUCLEOTIDE SEQUENCE [LARGE SCALE GENOMIC DNA]</scope>
</reference>
<reference evidence="11 12" key="2">
    <citation type="submission" date="2021-10" db="EMBL/GenBank/DDBJ databases">
        <authorList>
            <person name="Piombo E."/>
        </authorList>
    </citation>
    <scope>NUCLEOTIDE SEQUENCE [LARGE SCALE GENOMIC DNA]</scope>
</reference>
<sequence>MKTGIAYLAAVLPLAMAESLCDQYAYLSRDGYNFNNNEWGAATGTGDQCTYVDSTSSGGVSWHSDWTWSGSESEIKSYPYSGLDLPEKKIVTSIGSISTGAEWSYSGSNIRADVAYDIFTAADPNHATSSGDYEVMIWLANLGGLTPIGSPIGTVKAAGRDWELWDGYNGAMRVYSFVAPSQLNSFDGEIMDFFYVVKDMRGFPADSQHLLTVQFGTEPISGSGAKFSAPVPRAQKRRVTRDVLQRLARYELILRQHGLLPHEAHETAIPSVKEITRIGDQVASFRWDDNGTPRTGKLVASKGKSRYIDSNLWHDLGDEEIAYVSSNGEGSGDDEEYELQDAEEDESMNVHLSIGDNISDPLSGAFLGSQQSLLQYHPTHENAMMMWKAHAENVEPICKILHIPSTFEMLERVSQNPSTASKNEECLLFAIYHFAVFSMNDGQCFERLGQPRSKLMKEYHFVTRQALVNASFLRTTEMIVLQALVLFLLSCRYFYDPSTYWILTGVAIRIGQRIGLHRDGEKLGLPPFEVQMRRRLFFQLLPLEGIASQLSGTGITAVPDNWDTLPPLNINDDQIWPGMTEKPQEQKGATDMIFCMARSTVGSFLAKTSGWLQPAGSHQAQGFDEAERIISEAESAVEEKYIRYCDILNPLHFLTVGSIRSAITAMRLRIRLPKARNNTATEAERREMFKLSQKILDTDAAAYAHASLGRYLWHVKPFFLWGSWDSLIYTLTSLREGAGWLALADIDGAWTRVSQVYANHPDLLKPKQSLHVAFGRLTLKAWDANQLSNSKNKEPDFIKSLRSSRKTEVQTRESSKMPSTEGTSGGSAPTCKSIPSLTGGFENTSSDNSLDAMALDGGNGIDVDLVLIVGASIAGPMTAYWFAKAGASVTIIERFPQLRLNGQNVDIRTVGVTVMRKIPGMEEAVRAKTLPYEGFSFVHSDGRPFGTIKPTGNADKQSLVSEYEIFRGDLSQVLYDMTKDDKNIRYVFNEQVASIKHTGDEDEAVTVEFANGLPSAEYDLVVACDGATSRTRAIGLGCGVRDHIKPINCWAAVFTIEKVILPDLKMGQAYSAPGGRFIAVGSDSPSSSRISLLGINRSDDADAMPPFREAQKQGDAALKAFISQHYKGAGWKTEEILNEMMASKDFYANEIMQVKPPTLHKSRFVLVGDSGYAPGPTGAGTSLAMVGGYVLAGEYLRSRRDISAALKAYETQMRPIIDDLQKIPPLIPGVLAPQTEWGIWLRNQIFAFISWSRMMEIIPRFFVTSFNSGDKYALRDYEWPDKEA</sequence>
<keyword evidence="6" id="KW-0378">Hydrolase</keyword>
<dbReference type="InterPro" id="IPR002938">
    <property type="entry name" value="FAD-bd"/>
</dbReference>
<evidence type="ECO:0000256" key="5">
    <source>
        <dbReference type="ARBA" id="ARBA00023242"/>
    </source>
</evidence>
<dbReference type="InterPro" id="IPR036188">
    <property type="entry name" value="FAD/NAD-bd_sf"/>
</dbReference>
<dbReference type="SUPFAM" id="SSF49899">
    <property type="entry name" value="Concanavalin A-like lectins/glucanases"/>
    <property type="match status" value="1"/>
</dbReference>
<dbReference type="GO" id="GO:0008270">
    <property type="term" value="F:zinc ion binding"/>
    <property type="evidence" value="ECO:0007669"/>
    <property type="project" value="InterPro"/>
</dbReference>
<dbReference type="GO" id="GO:0008810">
    <property type="term" value="F:cellulase activity"/>
    <property type="evidence" value="ECO:0007669"/>
    <property type="project" value="InterPro"/>
</dbReference>
<evidence type="ECO:0000256" key="7">
    <source>
        <dbReference type="SAM" id="MobiDB-lite"/>
    </source>
</evidence>
<accession>A0A9N9ZIE2</accession>
<dbReference type="InterPro" id="IPR002594">
    <property type="entry name" value="GH12"/>
</dbReference>
<evidence type="ECO:0000259" key="9">
    <source>
        <dbReference type="Pfam" id="PF01494"/>
    </source>
</evidence>
<dbReference type="SUPFAM" id="SSF51905">
    <property type="entry name" value="FAD/NAD(P)-binding domain"/>
    <property type="match status" value="1"/>
</dbReference>
<evidence type="ECO:0000256" key="3">
    <source>
        <dbReference type="ARBA" id="ARBA00022827"/>
    </source>
</evidence>
<keyword evidence="2" id="KW-0285">Flavoprotein</keyword>
<feature type="signal peptide" evidence="8">
    <location>
        <begin position="1"/>
        <end position="17"/>
    </location>
</feature>
<evidence type="ECO:0000313" key="11">
    <source>
        <dbReference type="EMBL" id="CAH0056081.1"/>
    </source>
</evidence>
<keyword evidence="4" id="KW-0560">Oxidoreductase</keyword>
<evidence type="ECO:0000256" key="8">
    <source>
        <dbReference type="SAM" id="SignalP"/>
    </source>
</evidence>
<dbReference type="GO" id="GO:0006351">
    <property type="term" value="P:DNA-templated transcription"/>
    <property type="evidence" value="ECO:0007669"/>
    <property type="project" value="InterPro"/>
</dbReference>
<comment type="similarity">
    <text evidence="1 6">Belongs to the glycosyl hydrolase 12 (cellulase H) family.</text>
</comment>
<evidence type="ECO:0000313" key="12">
    <source>
        <dbReference type="Proteomes" id="UP000775872"/>
    </source>
</evidence>
<keyword evidence="6" id="KW-0326">Glycosidase</keyword>
<proteinExistence type="inferred from homology"/>
<dbReference type="InterPro" id="IPR051704">
    <property type="entry name" value="FAD_aromatic-hydroxylase"/>
</dbReference>
<dbReference type="CDD" id="cd12148">
    <property type="entry name" value="fungal_TF_MHR"/>
    <property type="match status" value="1"/>
</dbReference>
<evidence type="ECO:0000256" key="2">
    <source>
        <dbReference type="ARBA" id="ARBA00022630"/>
    </source>
</evidence>
<dbReference type="InterPro" id="IPR013320">
    <property type="entry name" value="ConA-like_dom_sf"/>
</dbReference>
<dbReference type="GO" id="GO:0016491">
    <property type="term" value="F:oxidoreductase activity"/>
    <property type="evidence" value="ECO:0007669"/>
    <property type="project" value="UniProtKB-KW"/>
</dbReference>
<keyword evidence="8" id="KW-0732">Signal</keyword>
<dbReference type="GO" id="GO:0003677">
    <property type="term" value="F:DNA binding"/>
    <property type="evidence" value="ECO:0007669"/>
    <property type="project" value="InterPro"/>
</dbReference>
<dbReference type="Pfam" id="PF01494">
    <property type="entry name" value="FAD_binding_3"/>
    <property type="match status" value="1"/>
</dbReference>
<feature type="region of interest" description="Disordered" evidence="7">
    <location>
        <begin position="798"/>
        <end position="839"/>
    </location>
</feature>
<dbReference type="Pfam" id="PF04082">
    <property type="entry name" value="Fungal_trans"/>
    <property type="match status" value="1"/>
</dbReference>
<keyword evidence="12" id="KW-1185">Reference proteome</keyword>
<dbReference type="Proteomes" id="UP000775872">
    <property type="component" value="Unassembled WGS sequence"/>
</dbReference>
<keyword evidence="5" id="KW-0539">Nucleus</keyword>
<dbReference type="GO" id="GO:0000272">
    <property type="term" value="P:polysaccharide catabolic process"/>
    <property type="evidence" value="ECO:0007669"/>
    <property type="project" value="UniProtKB-KW"/>
</dbReference>
<gene>
    <name evidence="11" type="ORF">CSOL1703_00006016</name>
</gene>
<comment type="caution">
    <text evidence="11">The sequence shown here is derived from an EMBL/GenBank/DDBJ whole genome shotgun (WGS) entry which is preliminary data.</text>
</comment>
<keyword evidence="6" id="KW-0624">Polysaccharide degradation</keyword>
<dbReference type="OrthoDB" id="435881at2759"/>
<keyword evidence="3" id="KW-0274">FAD</keyword>
<keyword evidence="6" id="KW-0119">Carbohydrate metabolism</keyword>